<dbReference type="InterPro" id="IPR019574">
    <property type="entry name" value="NADH_UbQ_OxRdtase_Gsu_4Fe4S-bd"/>
</dbReference>
<dbReference type="GO" id="GO:0003954">
    <property type="term" value="F:NADH dehydrogenase activity"/>
    <property type="evidence" value="ECO:0007669"/>
    <property type="project" value="TreeGrafter"/>
</dbReference>
<dbReference type="SUPFAM" id="SSF53706">
    <property type="entry name" value="Formate dehydrogenase/DMSO reductase, domains 1-3"/>
    <property type="match status" value="1"/>
</dbReference>
<dbReference type="Pfam" id="PF13510">
    <property type="entry name" value="Fer2_4"/>
    <property type="match status" value="1"/>
</dbReference>
<dbReference type="PROSITE" id="PS51379">
    <property type="entry name" value="4FE4S_FER_2"/>
    <property type="match status" value="2"/>
</dbReference>
<evidence type="ECO:0000256" key="6">
    <source>
        <dbReference type="ARBA" id="ARBA00022737"/>
    </source>
</evidence>
<dbReference type="GO" id="GO:0015942">
    <property type="term" value="P:formate metabolic process"/>
    <property type="evidence" value="ECO:0007669"/>
    <property type="project" value="InterPro"/>
</dbReference>
<dbReference type="InterPro" id="IPR001041">
    <property type="entry name" value="2Fe-2S_ferredoxin-type"/>
</dbReference>
<dbReference type="PIRSF" id="PIRSF036643">
    <property type="entry name" value="FDH_alpha"/>
    <property type="match status" value="1"/>
</dbReference>
<comment type="similarity">
    <text evidence="2">In the C-terminal section; belongs to the prokaryotic molybdopterin-containing oxidoreductase family.</text>
</comment>
<evidence type="ECO:0000259" key="13">
    <source>
        <dbReference type="PROSITE" id="PS51839"/>
    </source>
</evidence>
<feature type="domain" description="4Fe-4S ferredoxin-type" evidence="11">
    <location>
        <begin position="160"/>
        <end position="191"/>
    </location>
</feature>
<dbReference type="FunFam" id="2.20.25.90:FF:000001">
    <property type="entry name" value="Formate dehydrogenase subunit alpha"/>
    <property type="match status" value="1"/>
</dbReference>
<dbReference type="Gene3D" id="2.20.25.90">
    <property type="entry name" value="ADC-like domains"/>
    <property type="match status" value="1"/>
</dbReference>
<dbReference type="InterPro" id="IPR006478">
    <property type="entry name" value="Formate_DH_asu"/>
</dbReference>
<dbReference type="Gene3D" id="3.40.228.10">
    <property type="entry name" value="Dimethylsulfoxide Reductase, domain 2"/>
    <property type="match status" value="1"/>
</dbReference>
<dbReference type="GO" id="GO:0016020">
    <property type="term" value="C:membrane"/>
    <property type="evidence" value="ECO:0007669"/>
    <property type="project" value="TreeGrafter"/>
</dbReference>
<dbReference type="FunFam" id="3.10.20.740:FF:000005">
    <property type="entry name" value="NADH:ubiquinone oxidoreductase subunit"/>
    <property type="match status" value="1"/>
</dbReference>
<dbReference type="CDD" id="cd02753">
    <property type="entry name" value="MopB_Formate-Dh-H"/>
    <property type="match status" value="1"/>
</dbReference>
<protein>
    <submittedName>
        <fullName evidence="14">Formate dehydrogenase subunit alpha</fullName>
    </submittedName>
</protein>
<dbReference type="Gene3D" id="3.30.70.20">
    <property type="match status" value="1"/>
</dbReference>
<evidence type="ECO:0000256" key="9">
    <source>
        <dbReference type="ARBA" id="ARBA00023014"/>
    </source>
</evidence>
<keyword evidence="3" id="KW-0004">4Fe-4S</keyword>
<dbReference type="GO" id="GO:0008863">
    <property type="term" value="F:formate dehydrogenase (NAD+) activity"/>
    <property type="evidence" value="ECO:0007669"/>
    <property type="project" value="InterPro"/>
</dbReference>
<feature type="domain" description="4Fe-4S Mo/W bis-MGD-type" evidence="12">
    <location>
        <begin position="239"/>
        <end position="295"/>
    </location>
</feature>
<dbReference type="GO" id="GO:0051539">
    <property type="term" value="F:4 iron, 4 sulfur cluster binding"/>
    <property type="evidence" value="ECO:0007669"/>
    <property type="project" value="UniProtKB-KW"/>
</dbReference>
<dbReference type="NCBIfam" id="TIGR01591">
    <property type="entry name" value="Fdh-alpha"/>
    <property type="match status" value="1"/>
</dbReference>
<keyword evidence="8" id="KW-0408">Iron</keyword>
<dbReference type="PROSITE" id="PS51085">
    <property type="entry name" value="2FE2S_FER_2"/>
    <property type="match status" value="1"/>
</dbReference>
<dbReference type="eggNOG" id="COG3383">
    <property type="taxonomic scope" value="Bacteria"/>
</dbReference>
<keyword evidence="9" id="KW-0411">Iron-sulfur</keyword>
<sequence>MLQHFDPNKDYGTPARLSETLVSLEIDGTTITVPEGTSVLRAAALADINIPKLCTSDNLEAFGSCRLCAVQIAGKRGYPASCTTPVEAGMKVTTQNASLAKLRRNIMELYISDHPLDCLTCPANGDCELQDMAGAVGLREVRYGFEGENHLVAEKDLSNPYFAFDPSKCIVCSRCVRACEEVQGTFALTIDGRGFDSKVSPGQDEAFMDSECVSCGACVQACPTATLMEKSVVEMGQPEHSVITTCAYCGVGCSFKAEMKGDQVIRMVPYKGGDANHGHSCVKGRFAFGYATHQDRLKSPMIRDAIDQPWREVSWEEAIAFAAKRLKDVQAKHGRDSIGGITSSRCTNEETYLVQKLVRAAFGNNNTDTCARVCHSPTGFGLKTTLGESAGTQTFDSVMKADVIIVIGANPTDAHPVFGSLMRRRLREGAQLIVADPRRIDLLATPHLKEAQHLALRPGTNVALINALAHVVIAEGLEDEEFIASRCDDDAYRAWRNFILEERHAPERVEEITGVPAAAVRRAARTYAAAPNGAIYYGLGVTEHSQGSTMVMGIANLALATGNIGREGVGVNPLRGQNNVQGSCDMGSFPHELPGYQHVSDALSRRRFEQAWGVPLDDEPGLRIPNMFDAAIAGTFKALYVQGEDIAQSDPNTQHVETALKSLDCLIVQDIFLNETAKFAHVLLPGSSFLEKNGTFTNAERRINRVRKVMPPVAGKEDWEVTVDLANALGYPMDYRHPSEIMDEIASLTPTFTGVSYDRLDELGSIQWPCNGDHPIGTPTMHVDDFPIGRGQFAITEYVATQERTTSRFPLLLTTGRILSQYNVGAQTRRTDNQAWHAEDVLEVHPHDAEVRGIRDGDWLGISSRAGQTVLRARISERMLPGVVYTTFHHPGSGANVITTDSSDWATNCPEYKVTAVQVEKVSQPSIWQRQFHTFDKLQHRLLNGHNDQAVVTSGVNR</sequence>
<evidence type="ECO:0000256" key="2">
    <source>
        <dbReference type="ARBA" id="ARBA00007023"/>
    </source>
</evidence>
<reference evidence="14 15" key="1">
    <citation type="journal article" date="2013" name="Genome Announc.">
        <title>Draft genome sequence of the moderately halophilic gammaproteobacterium Halomonas anticariensis FP35.</title>
        <authorList>
            <person name="Tahrioui A."/>
            <person name="Quesada E."/>
            <person name="Llamas I."/>
        </authorList>
    </citation>
    <scope>NUCLEOTIDE SEQUENCE [LARGE SCALE GENOMIC DNA]</scope>
    <source>
        <strain evidence="15">DSM 16096 / CECT 5854 / LMG 22089 / FP35</strain>
    </source>
</reference>
<keyword evidence="5" id="KW-0479">Metal-binding</keyword>
<feature type="domain" description="2Fe-2S ferredoxin-type" evidence="10">
    <location>
        <begin position="20"/>
        <end position="98"/>
    </location>
</feature>
<accession>S2KPE4</accession>
<evidence type="ECO:0000256" key="7">
    <source>
        <dbReference type="ARBA" id="ARBA00023002"/>
    </source>
</evidence>
<dbReference type="Gene3D" id="3.10.20.740">
    <property type="match status" value="1"/>
</dbReference>
<dbReference type="PROSITE" id="PS51669">
    <property type="entry name" value="4FE4S_MOW_BIS_MGD"/>
    <property type="match status" value="1"/>
</dbReference>
<dbReference type="PROSITE" id="PS00932">
    <property type="entry name" value="MOLYBDOPTERIN_PROK_3"/>
    <property type="match status" value="1"/>
</dbReference>
<keyword evidence="4" id="KW-0001">2Fe-2S</keyword>
<comment type="caution">
    <text evidence="14">The sequence shown here is derived from an EMBL/GenBank/DDBJ whole genome shotgun (WGS) entry which is preliminary data.</text>
</comment>
<dbReference type="STRING" id="1121939.L861_00380"/>
<dbReference type="GO" id="GO:0051537">
    <property type="term" value="F:2 iron, 2 sulfur cluster binding"/>
    <property type="evidence" value="ECO:0007669"/>
    <property type="project" value="UniProtKB-KW"/>
</dbReference>
<evidence type="ECO:0000259" key="12">
    <source>
        <dbReference type="PROSITE" id="PS51669"/>
    </source>
</evidence>
<dbReference type="SMART" id="SM00926">
    <property type="entry name" value="Molybdop_Fe4S4"/>
    <property type="match status" value="1"/>
</dbReference>
<dbReference type="SUPFAM" id="SSF54862">
    <property type="entry name" value="4Fe-4S ferredoxins"/>
    <property type="match status" value="1"/>
</dbReference>
<dbReference type="GO" id="GO:1990204">
    <property type="term" value="C:oxidoreductase complex"/>
    <property type="evidence" value="ECO:0007669"/>
    <property type="project" value="UniProtKB-ARBA"/>
</dbReference>
<dbReference type="InterPro" id="IPR036010">
    <property type="entry name" value="2Fe-2S_ferredoxin-like_sf"/>
</dbReference>
<dbReference type="InterPro" id="IPR041924">
    <property type="entry name" value="Formate_Dh-H_N"/>
</dbReference>
<dbReference type="CDD" id="cd00207">
    <property type="entry name" value="fer2"/>
    <property type="match status" value="1"/>
</dbReference>
<dbReference type="GO" id="GO:0046872">
    <property type="term" value="F:metal ion binding"/>
    <property type="evidence" value="ECO:0007669"/>
    <property type="project" value="UniProtKB-KW"/>
</dbReference>
<proteinExistence type="inferred from homology"/>
<dbReference type="PATRIC" id="fig|1121939.11.peg.59"/>
<dbReference type="GO" id="GO:0043546">
    <property type="term" value="F:molybdopterin cofactor binding"/>
    <property type="evidence" value="ECO:0007669"/>
    <property type="project" value="InterPro"/>
</dbReference>
<evidence type="ECO:0000259" key="11">
    <source>
        <dbReference type="PROSITE" id="PS51379"/>
    </source>
</evidence>
<name>S2KPE4_LITA3</name>
<dbReference type="InterPro" id="IPR006657">
    <property type="entry name" value="MoPterin_dinucl-bd_dom"/>
</dbReference>
<dbReference type="SUPFAM" id="SSF54292">
    <property type="entry name" value="2Fe-2S ferredoxin-like"/>
    <property type="match status" value="1"/>
</dbReference>
<evidence type="ECO:0000259" key="10">
    <source>
        <dbReference type="PROSITE" id="PS51085"/>
    </source>
</evidence>
<feature type="domain" description="4Fe-4S His(Cys)3-ligated-type" evidence="13">
    <location>
        <begin position="98"/>
        <end position="137"/>
    </location>
</feature>
<organism evidence="14 15">
    <name type="scientific">Litchfieldella anticariensis (strain DSM 16096 / CECT 5854 / CIP 108499 / LMG 22089 / FP35)</name>
    <name type="common">Halomonas anticariensis</name>
    <dbReference type="NCBI Taxonomy" id="1121939"/>
    <lineage>
        <taxon>Bacteria</taxon>
        <taxon>Pseudomonadati</taxon>
        <taxon>Pseudomonadota</taxon>
        <taxon>Gammaproteobacteria</taxon>
        <taxon>Oceanospirillales</taxon>
        <taxon>Halomonadaceae</taxon>
        <taxon>Litchfieldella</taxon>
    </lineage>
</organism>
<dbReference type="PROSITE" id="PS00198">
    <property type="entry name" value="4FE4S_FER_1"/>
    <property type="match status" value="1"/>
</dbReference>
<dbReference type="InterPro" id="IPR009010">
    <property type="entry name" value="Asp_de-COase-like_dom_sf"/>
</dbReference>
<dbReference type="OrthoDB" id="9810782at2"/>
<dbReference type="InterPro" id="IPR006656">
    <property type="entry name" value="Mopterin_OxRdtase"/>
</dbReference>
<evidence type="ECO:0000256" key="8">
    <source>
        <dbReference type="ARBA" id="ARBA00023004"/>
    </source>
</evidence>
<dbReference type="InterPro" id="IPR006655">
    <property type="entry name" value="Mopterin_OxRdtase_prok_CS"/>
</dbReference>
<dbReference type="CDD" id="cd00508">
    <property type="entry name" value="MopB_CT_Fdh-Nap-like"/>
    <property type="match status" value="1"/>
</dbReference>
<evidence type="ECO:0000256" key="3">
    <source>
        <dbReference type="ARBA" id="ARBA00022485"/>
    </source>
</evidence>
<gene>
    <name evidence="14" type="ORF">L861_00380</name>
</gene>
<dbReference type="AlphaFoldDB" id="S2KPE4"/>
<dbReference type="EMBL" id="ASTJ01000011">
    <property type="protein sequence ID" value="EPC03785.1"/>
    <property type="molecule type" value="Genomic_DNA"/>
</dbReference>
<evidence type="ECO:0000313" key="14">
    <source>
        <dbReference type="EMBL" id="EPC03785.1"/>
    </source>
</evidence>
<evidence type="ECO:0000256" key="4">
    <source>
        <dbReference type="ARBA" id="ARBA00022714"/>
    </source>
</evidence>
<keyword evidence="6" id="KW-0677">Repeat</keyword>
<dbReference type="SMART" id="SM00929">
    <property type="entry name" value="NADH-G_4Fe-4S_3"/>
    <property type="match status" value="1"/>
</dbReference>
<dbReference type="GO" id="GO:0022904">
    <property type="term" value="P:respiratory electron transport chain"/>
    <property type="evidence" value="ECO:0007669"/>
    <property type="project" value="TreeGrafter"/>
</dbReference>
<comment type="similarity">
    <text evidence="1">Belongs to the complex I 75 kDa subunit family.</text>
</comment>
<dbReference type="InterPro" id="IPR006963">
    <property type="entry name" value="Mopterin_OxRdtase_4Fe-4S_dom"/>
</dbReference>
<feature type="domain" description="4Fe-4S ferredoxin-type" evidence="11">
    <location>
        <begin position="204"/>
        <end position="232"/>
    </location>
</feature>
<dbReference type="PANTHER" id="PTHR43105">
    <property type="entry name" value="RESPIRATORY NITRATE REDUCTASE"/>
    <property type="match status" value="1"/>
</dbReference>
<keyword evidence="15" id="KW-1185">Reference proteome</keyword>
<dbReference type="Pfam" id="PF10588">
    <property type="entry name" value="NADH-G_4Fe-4S_3"/>
    <property type="match status" value="1"/>
</dbReference>
<dbReference type="PROSITE" id="PS51839">
    <property type="entry name" value="4FE4S_HC3"/>
    <property type="match status" value="1"/>
</dbReference>
<dbReference type="SUPFAM" id="SSF50692">
    <property type="entry name" value="ADC-like"/>
    <property type="match status" value="1"/>
</dbReference>
<evidence type="ECO:0000313" key="15">
    <source>
        <dbReference type="Proteomes" id="UP000014463"/>
    </source>
</evidence>
<dbReference type="InterPro" id="IPR050123">
    <property type="entry name" value="Prok_molybdopt-oxidoreductase"/>
</dbReference>
<dbReference type="PANTHER" id="PTHR43105:SF14">
    <property type="entry name" value="FORMATE DEHYDROGENASE H"/>
    <property type="match status" value="1"/>
</dbReference>
<evidence type="ECO:0000256" key="1">
    <source>
        <dbReference type="ARBA" id="ARBA00005404"/>
    </source>
</evidence>
<dbReference type="Proteomes" id="UP000014463">
    <property type="component" value="Unassembled WGS sequence"/>
</dbReference>
<dbReference type="Pfam" id="PF01568">
    <property type="entry name" value="Molydop_binding"/>
    <property type="match status" value="1"/>
</dbReference>
<dbReference type="Gene3D" id="3.40.50.740">
    <property type="match status" value="1"/>
</dbReference>
<dbReference type="FunFam" id="3.30.70.20:FF:000035">
    <property type="entry name" value="Iron hydrogenase 1"/>
    <property type="match status" value="1"/>
</dbReference>
<dbReference type="Pfam" id="PF00384">
    <property type="entry name" value="Molybdopterin"/>
    <property type="match status" value="1"/>
</dbReference>
<keyword evidence="7" id="KW-0560">Oxidoreductase</keyword>
<evidence type="ECO:0000256" key="5">
    <source>
        <dbReference type="ARBA" id="ARBA00022723"/>
    </source>
</evidence>
<dbReference type="Pfam" id="PF12838">
    <property type="entry name" value="Fer4_7"/>
    <property type="match status" value="1"/>
</dbReference>
<dbReference type="Gene3D" id="2.40.40.20">
    <property type="match status" value="1"/>
</dbReference>
<dbReference type="InterPro" id="IPR017896">
    <property type="entry name" value="4Fe4S_Fe-S-bd"/>
</dbReference>
<dbReference type="RefSeq" id="WP_016414517.1">
    <property type="nucleotide sequence ID" value="NZ_AUAB01000014.1"/>
</dbReference>
<dbReference type="Pfam" id="PF04879">
    <property type="entry name" value="Molybdop_Fe4S4"/>
    <property type="match status" value="1"/>
</dbReference>
<dbReference type="InterPro" id="IPR017900">
    <property type="entry name" value="4Fe4S_Fe_S_CS"/>
</dbReference>